<feature type="domain" description="EF-hand" evidence="3">
    <location>
        <begin position="70"/>
        <end position="102"/>
    </location>
</feature>
<dbReference type="InterPro" id="IPR002048">
    <property type="entry name" value="EF_hand_dom"/>
</dbReference>
<dbReference type="AlphaFoldDB" id="A0A0M0LQY7"/>
<dbReference type="PROSITE" id="PS00018">
    <property type="entry name" value="EF_HAND_1"/>
    <property type="match status" value="3"/>
</dbReference>
<organism evidence="4 5">
    <name type="scientific">Chrysochromulina tobinii</name>
    <dbReference type="NCBI Taxonomy" id="1460289"/>
    <lineage>
        <taxon>Eukaryota</taxon>
        <taxon>Haptista</taxon>
        <taxon>Haptophyta</taxon>
        <taxon>Prymnesiophyceae</taxon>
        <taxon>Prymnesiales</taxon>
        <taxon>Chrysochromulinaceae</taxon>
        <taxon>Chrysochromulina</taxon>
    </lineage>
</organism>
<feature type="domain" description="EF-hand" evidence="3">
    <location>
        <begin position="1"/>
        <end position="28"/>
    </location>
</feature>
<dbReference type="OrthoDB" id="191686at2759"/>
<dbReference type="InterPro" id="IPR018247">
    <property type="entry name" value="EF_Hand_1_Ca_BS"/>
</dbReference>
<keyword evidence="2" id="KW-0106">Calcium</keyword>
<feature type="domain" description="EF-hand" evidence="3">
    <location>
        <begin position="30"/>
        <end position="65"/>
    </location>
</feature>
<sequence length="102" mass="11996">MMKECDSNDSDTIDFQEFCTLMVTRMNDIDDPIVLEEAFQMFDKDGNGQISRAELRLAFQNILQTTEEDLPLTEMEDMLREFDRNGDGNINFAEFKQYMMED</sequence>
<proteinExistence type="predicted"/>
<evidence type="ECO:0000259" key="3">
    <source>
        <dbReference type="PROSITE" id="PS50222"/>
    </source>
</evidence>
<gene>
    <name evidence="4" type="ORF">Ctob_011555</name>
</gene>
<keyword evidence="5" id="KW-1185">Reference proteome</keyword>
<evidence type="ECO:0000313" key="4">
    <source>
        <dbReference type="EMBL" id="KOO53158.1"/>
    </source>
</evidence>
<dbReference type="PROSITE" id="PS50222">
    <property type="entry name" value="EF_HAND_2"/>
    <property type="match status" value="3"/>
</dbReference>
<dbReference type="Proteomes" id="UP000037460">
    <property type="component" value="Unassembled WGS sequence"/>
</dbReference>
<dbReference type="SMART" id="SM00054">
    <property type="entry name" value="EFh"/>
    <property type="match status" value="3"/>
</dbReference>
<dbReference type="Pfam" id="PF13499">
    <property type="entry name" value="EF-hand_7"/>
    <property type="match status" value="1"/>
</dbReference>
<dbReference type="CDD" id="cd00051">
    <property type="entry name" value="EFh"/>
    <property type="match status" value="1"/>
</dbReference>
<accession>A0A0M0LQY7</accession>
<evidence type="ECO:0000256" key="2">
    <source>
        <dbReference type="ARBA" id="ARBA00022837"/>
    </source>
</evidence>
<protein>
    <submittedName>
        <fullName evidence="4">Calmodulin</fullName>
    </submittedName>
</protein>
<dbReference type="PANTHER" id="PTHR23050">
    <property type="entry name" value="CALCIUM BINDING PROTEIN"/>
    <property type="match status" value="1"/>
</dbReference>
<dbReference type="SUPFAM" id="SSF47473">
    <property type="entry name" value="EF-hand"/>
    <property type="match status" value="1"/>
</dbReference>
<dbReference type="GO" id="GO:0005509">
    <property type="term" value="F:calcium ion binding"/>
    <property type="evidence" value="ECO:0007669"/>
    <property type="project" value="InterPro"/>
</dbReference>
<evidence type="ECO:0000313" key="5">
    <source>
        <dbReference type="Proteomes" id="UP000037460"/>
    </source>
</evidence>
<reference evidence="5" key="1">
    <citation type="journal article" date="2015" name="PLoS Genet.">
        <title>Genome Sequence and Transcriptome Analyses of Chrysochromulina tobin: Metabolic Tools for Enhanced Algal Fitness in the Prominent Order Prymnesiales (Haptophyceae).</title>
        <authorList>
            <person name="Hovde B.T."/>
            <person name="Deodato C.R."/>
            <person name="Hunsperger H.M."/>
            <person name="Ryken S.A."/>
            <person name="Yost W."/>
            <person name="Jha R.K."/>
            <person name="Patterson J."/>
            <person name="Monnat R.J. Jr."/>
            <person name="Barlow S.B."/>
            <person name="Starkenburg S.R."/>
            <person name="Cattolico R.A."/>
        </authorList>
    </citation>
    <scope>NUCLEOTIDE SEQUENCE</scope>
    <source>
        <strain evidence="5">CCMP291</strain>
    </source>
</reference>
<dbReference type="InterPro" id="IPR011992">
    <property type="entry name" value="EF-hand-dom_pair"/>
</dbReference>
<dbReference type="EMBL" id="JWZX01000356">
    <property type="protein sequence ID" value="KOO53158.1"/>
    <property type="molecule type" value="Genomic_DNA"/>
</dbReference>
<dbReference type="FunFam" id="1.10.238.10:FF:000003">
    <property type="entry name" value="Calmodulin A"/>
    <property type="match status" value="1"/>
</dbReference>
<name>A0A0M0LQY7_9EUKA</name>
<evidence type="ECO:0000256" key="1">
    <source>
        <dbReference type="ARBA" id="ARBA00022737"/>
    </source>
</evidence>
<dbReference type="Gene3D" id="1.10.238.10">
    <property type="entry name" value="EF-hand"/>
    <property type="match status" value="2"/>
</dbReference>
<comment type="caution">
    <text evidence="4">The sequence shown here is derived from an EMBL/GenBank/DDBJ whole genome shotgun (WGS) entry which is preliminary data.</text>
</comment>
<dbReference type="InterPro" id="IPR050145">
    <property type="entry name" value="Centrin_CML-like"/>
</dbReference>
<keyword evidence="1" id="KW-0677">Repeat</keyword>